<comment type="caution">
    <text evidence="1">The sequence shown here is derived from an EMBL/GenBank/DDBJ whole genome shotgun (WGS) entry which is preliminary data.</text>
</comment>
<accession>A0AAV3UVW7</accession>
<reference evidence="1 2" key="1">
    <citation type="journal article" date="2017" name="Antonie Van Leeuwenhoek">
        <title>Rhizobium rhizosphaerae sp. nov., a novel species isolated from rice rhizosphere.</title>
        <authorList>
            <person name="Zhao J.J."/>
            <person name="Zhang J."/>
            <person name="Zhang R.J."/>
            <person name="Zhang C.W."/>
            <person name="Yin H.Q."/>
            <person name="Zhang X.X."/>
        </authorList>
    </citation>
    <scope>NUCLEOTIDE SEQUENCE [LARGE SCALE GENOMIC DNA]</scope>
    <source>
        <strain evidence="1 2">S18K6</strain>
    </source>
</reference>
<gene>
    <name evidence="1" type="ORF">GCHA_1098</name>
</gene>
<protein>
    <recommendedName>
        <fullName evidence="3">Transposase</fullName>
    </recommendedName>
</protein>
<sequence length="37" mass="4274">MMKKSIAASYGVIYPDVVRFNTQKIARRCLFYVEMSG</sequence>
<dbReference type="Proteomes" id="UP000006320">
    <property type="component" value="Unassembled WGS sequence"/>
</dbReference>
<dbReference type="AlphaFoldDB" id="A0AAV3UVW7"/>
<evidence type="ECO:0000313" key="2">
    <source>
        <dbReference type="Proteomes" id="UP000006320"/>
    </source>
</evidence>
<dbReference type="EMBL" id="BAEM01000016">
    <property type="protein sequence ID" value="GAC09060.1"/>
    <property type="molecule type" value="Genomic_DNA"/>
</dbReference>
<organism evidence="1 2">
    <name type="scientific">Paraglaciecola chathamensis S18K6</name>
    <dbReference type="NCBI Taxonomy" id="1127672"/>
    <lineage>
        <taxon>Bacteria</taxon>
        <taxon>Pseudomonadati</taxon>
        <taxon>Pseudomonadota</taxon>
        <taxon>Gammaproteobacteria</taxon>
        <taxon>Alteromonadales</taxon>
        <taxon>Alteromonadaceae</taxon>
        <taxon>Paraglaciecola</taxon>
    </lineage>
</organism>
<name>A0AAV3UVW7_9ALTE</name>
<proteinExistence type="predicted"/>
<evidence type="ECO:0008006" key="3">
    <source>
        <dbReference type="Google" id="ProtNLM"/>
    </source>
</evidence>
<evidence type="ECO:0000313" key="1">
    <source>
        <dbReference type="EMBL" id="GAC09060.1"/>
    </source>
</evidence>